<dbReference type="AlphaFoldDB" id="A0A210QZ44"/>
<feature type="region of interest" description="Disordered" evidence="1">
    <location>
        <begin position="1"/>
        <end position="54"/>
    </location>
</feature>
<evidence type="ECO:0000256" key="1">
    <source>
        <dbReference type="SAM" id="MobiDB-lite"/>
    </source>
</evidence>
<protein>
    <submittedName>
        <fullName evidence="3">Kyphoscoliosis peptidase</fullName>
    </submittedName>
</protein>
<dbReference type="PANTHER" id="PTHR47020">
    <property type="entry name" value="HILLARIN"/>
    <property type="match status" value="1"/>
</dbReference>
<feature type="domain" description="KY-like immunoglobulin-like" evidence="2">
    <location>
        <begin position="406"/>
        <end position="510"/>
    </location>
</feature>
<keyword evidence="4" id="KW-1185">Reference proteome</keyword>
<evidence type="ECO:0000313" key="4">
    <source>
        <dbReference type="Proteomes" id="UP000242188"/>
    </source>
</evidence>
<dbReference type="InterPro" id="IPR056564">
    <property type="entry name" value="Ig-like_KY"/>
</dbReference>
<dbReference type="EMBL" id="NEDP02001165">
    <property type="protein sequence ID" value="OWF54020.1"/>
    <property type="molecule type" value="Genomic_DNA"/>
</dbReference>
<dbReference type="InterPro" id="IPR038765">
    <property type="entry name" value="Papain-like_cys_pep_sf"/>
</dbReference>
<proteinExistence type="predicted"/>
<dbReference type="InterPro" id="IPR053041">
    <property type="entry name" value="Transglut-like_Superfamily_Mod"/>
</dbReference>
<dbReference type="Pfam" id="PF23265">
    <property type="entry name" value="Ig-like_KY"/>
    <property type="match status" value="2"/>
</dbReference>
<sequence>MGGKSSKVTDQPLTQPAPPIVAPPTQQGQPDKADIPDFIKDYPLPKPPPNKKADILKDLDTKAADNHAKSVSPESATTMPDLVKKLVEPFKGNDVLKARAIFMWIASNKDQHVIPNNVNPDSPLGHLKLMSVNQISHSVMFTIMCRAAKVPCVIINGFAKSALYEVGDQDVDGLRNTWNAVYVAKGWRIVFPLWAMSAVVGKSTGAWTLVETKGQAVRQKEEESVGVTIATVNDYYFLTDPSDFIYRCFPDNESWQLIQMPLSKRKFISYPLFRPAYFIRQLQVTSKTGGIVQTREGKCSIALRTLAGADPVTLTYALFFNHKESEDQIPADIQLDKYVAIMNEKDKTMFDMRFPVKGIYKLTVLDSDQEWICFFKIVCNKARLRCEPFPINTELGFGPTQETKEAGLEPETHNKGVVGIRGRQSVEMIFNLTKPVDVNASLVHNIIPSEELKEHIVQKVTSNTLTLHVSVPKNGEYALQVNAKDKNTDGPSKNVCNYLLSSEDPSKKQREYENPLEKKARDTLQALLTSTDSVAIQKALDKFNSLDVEDTTGIVQQAQYRIEFLRLQKGLKTAILRENIELLEDAIGKASASSHRNNLQVKIAEATEILEKLRKLKKYTHDVLAMKQSTISEIHRYQVPKDIIYDIMKATFLLLGETGDTLEYWDYLQTLMRRAGRDSLLARIRKLNYDNIDKKTITKAMNLITPYDKEAVTTASAGAGTFYKWIMNLSSAGVGESSENGSTVKLEQAVRYGAEDQISIGQMGMQASVPSIVVQDTEDY</sequence>
<feature type="compositionally biased region" description="Basic and acidic residues" evidence="1">
    <location>
        <begin position="31"/>
        <end position="40"/>
    </location>
</feature>
<dbReference type="SUPFAM" id="SSF54001">
    <property type="entry name" value="Cysteine proteinases"/>
    <property type="match status" value="1"/>
</dbReference>
<comment type="caution">
    <text evidence="3">The sequence shown here is derived from an EMBL/GenBank/DDBJ whole genome shotgun (WGS) entry which is preliminary data.</text>
</comment>
<evidence type="ECO:0000259" key="2">
    <source>
        <dbReference type="Pfam" id="PF23265"/>
    </source>
</evidence>
<name>A0A210QZ44_MIZYE</name>
<gene>
    <name evidence="3" type="ORF">KP79_PYT15301</name>
</gene>
<feature type="compositionally biased region" description="Polar residues" evidence="1">
    <location>
        <begin position="1"/>
        <end position="14"/>
    </location>
</feature>
<evidence type="ECO:0000313" key="3">
    <source>
        <dbReference type="EMBL" id="OWF54020.1"/>
    </source>
</evidence>
<dbReference type="Gene3D" id="1.20.920.20">
    <property type="match status" value="1"/>
</dbReference>
<accession>A0A210QZ44</accession>
<dbReference type="OrthoDB" id="6129702at2759"/>
<reference evidence="3 4" key="1">
    <citation type="journal article" date="2017" name="Nat. Ecol. Evol.">
        <title>Scallop genome provides insights into evolution of bilaterian karyotype and development.</title>
        <authorList>
            <person name="Wang S."/>
            <person name="Zhang J."/>
            <person name="Jiao W."/>
            <person name="Li J."/>
            <person name="Xun X."/>
            <person name="Sun Y."/>
            <person name="Guo X."/>
            <person name="Huan P."/>
            <person name="Dong B."/>
            <person name="Zhang L."/>
            <person name="Hu X."/>
            <person name="Sun X."/>
            <person name="Wang J."/>
            <person name="Zhao C."/>
            <person name="Wang Y."/>
            <person name="Wang D."/>
            <person name="Huang X."/>
            <person name="Wang R."/>
            <person name="Lv J."/>
            <person name="Li Y."/>
            <person name="Zhang Z."/>
            <person name="Liu B."/>
            <person name="Lu W."/>
            <person name="Hui Y."/>
            <person name="Liang J."/>
            <person name="Zhou Z."/>
            <person name="Hou R."/>
            <person name="Li X."/>
            <person name="Liu Y."/>
            <person name="Li H."/>
            <person name="Ning X."/>
            <person name="Lin Y."/>
            <person name="Zhao L."/>
            <person name="Xing Q."/>
            <person name="Dou J."/>
            <person name="Li Y."/>
            <person name="Mao J."/>
            <person name="Guo H."/>
            <person name="Dou H."/>
            <person name="Li T."/>
            <person name="Mu C."/>
            <person name="Jiang W."/>
            <person name="Fu Q."/>
            <person name="Fu X."/>
            <person name="Miao Y."/>
            <person name="Liu J."/>
            <person name="Yu Q."/>
            <person name="Li R."/>
            <person name="Liao H."/>
            <person name="Li X."/>
            <person name="Kong Y."/>
            <person name="Jiang Z."/>
            <person name="Chourrout D."/>
            <person name="Li R."/>
            <person name="Bao Z."/>
        </authorList>
    </citation>
    <scope>NUCLEOTIDE SEQUENCE [LARGE SCALE GENOMIC DNA]</scope>
    <source>
        <strain evidence="3 4">PY_sf001</strain>
    </source>
</reference>
<dbReference type="PANTHER" id="PTHR47020:SF1">
    <property type="entry name" value="HILLARIN"/>
    <property type="match status" value="1"/>
</dbReference>
<dbReference type="Proteomes" id="UP000242188">
    <property type="component" value="Unassembled WGS sequence"/>
</dbReference>
<feature type="domain" description="KY-like immunoglobulin-like" evidence="2">
    <location>
        <begin position="265"/>
        <end position="390"/>
    </location>
</feature>
<organism evidence="3 4">
    <name type="scientific">Mizuhopecten yessoensis</name>
    <name type="common">Japanese scallop</name>
    <name type="synonym">Patinopecten yessoensis</name>
    <dbReference type="NCBI Taxonomy" id="6573"/>
    <lineage>
        <taxon>Eukaryota</taxon>
        <taxon>Metazoa</taxon>
        <taxon>Spiralia</taxon>
        <taxon>Lophotrochozoa</taxon>
        <taxon>Mollusca</taxon>
        <taxon>Bivalvia</taxon>
        <taxon>Autobranchia</taxon>
        <taxon>Pteriomorphia</taxon>
        <taxon>Pectinida</taxon>
        <taxon>Pectinoidea</taxon>
        <taxon>Pectinidae</taxon>
        <taxon>Mizuhopecten</taxon>
    </lineage>
</organism>